<comment type="similarity">
    <text evidence="2">Belongs to the Necrosis inducing protein (NPP1) family.</text>
</comment>
<dbReference type="AlphaFoldDB" id="A0A9W7CW79"/>
<dbReference type="PIRSF" id="PIRSF029958">
    <property type="entry name" value="Necrosis-inducing_protein"/>
    <property type="match status" value="1"/>
</dbReference>
<accession>A0A9W7CW79</accession>
<dbReference type="PANTHER" id="PTHR33657">
    <property type="entry name" value="DOMAIN PROTEIN, PUTATIVE (AFU_ORTHOLOGUE AFUA_5G00600)-RELATED"/>
    <property type="match status" value="1"/>
</dbReference>
<keyword evidence="6" id="KW-1185">Reference proteome</keyword>
<dbReference type="PANTHER" id="PTHR33657:SF8">
    <property type="entry name" value="DOMAIN PROTEIN, PUTATIVE (AFU_ORTHOLOGUE AFUA_5G00600)-RELATED"/>
    <property type="match status" value="1"/>
</dbReference>
<comment type="caution">
    <text evidence="5">The sequence shown here is derived from an EMBL/GenBank/DDBJ whole genome shotgun (WGS) entry which is preliminary data.</text>
</comment>
<keyword evidence="3" id="KW-0964">Secreted</keyword>
<reference evidence="5" key="1">
    <citation type="submission" date="2023-04" db="EMBL/GenBank/DDBJ databases">
        <title>Phytophthora fragariaefolia NBRC 109709.</title>
        <authorList>
            <person name="Ichikawa N."/>
            <person name="Sato H."/>
            <person name="Tonouchi N."/>
        </authorList>
    </citation>
    <scope>NUCLEOTIDE SEQUENCE</scope>
    <source>
        <strain evidence="5">NBRC 109709</strain>
    </source>
</reference>
<evidence type="ECO:0000313" key="5">
    <source>
        <dbReference type="EMBL" id="GMF41036.1"/>
    </source>
</evidence>
<gene>
    <name evidence="5" type="ORF">Pfra01_001281800</name>
</gene>
<sequence>MGTTDCNGYTTALTSSTSNPIMNLRSLVFTVLAATIFTSAEAVSIGHDKVQPFPQPEPVTISEKAAVKHKPSLQIINGCHPYPAVNAAGETSTGLKGSGRPDGNCKGSGLGSQVYGRAVWYKNLWAIMYAWYFPKDRYEFIFGWGGHRHNWVNAIVWLDNPSLENPTILAVSTWNLMEGYDLLNNAPPQCHRYHCNPEFTAYINSSSPMVSYEYYYQEPSWHTLRMTPTMSVGEPQDLIMWEQLSEPARVALSETDFEEKAKVPFIDANFNASLEAARPFL</sequence>
<keyword evidence="4" id="KW-0843">Virulence</keyword>
<evidence type="ECO:0000256" key="1">
    <source>
        <dbReference type="ARBA" id="ARBA00004613"/>
    </source>
</evidence>
<dbReference type="OrthoDB" id="89316at2759"/>
<evidence type="ECO:0000313" key="6">
    <source>
        <dbReference type="Proteomes" id="UP001165121"/>
    </source>
</evidence>
<comment type="subcellular location">
    <subcellularLocation>
        <location evidence="1">Secreted</location>
    </subcellularLocation>
</comment>
<name>A0A9W7CW79_9STRA</name>
<evidence type="ECO:0000256" key="4">
    <source>
        <dbReference type="ARBA" id="ARBA00023026"/>
    </source>
</evidence>
<proteinExistence type="inferred from homology"/>
<dbReference type="Pfam" id="PF05630">
    <property type="entry name" value="NPP1"/>
    <property type="match status" value="1"/>
</dbReference>
<dbReference type="Proteomes" id="UP001165121">
    <property type="component" value="Unassembled WGS sequence"/>
</dbReference>
<dbReference type="EMBL" id="BSXT01001299">
    <property type="protein sequence ID" value="GMF41036.1"/>
    <property type="molecule type" value="Genomic_DNA"/>
</dbReference>
<organism evidence="5 6">
    <name type="scientific">Phytophthora fragariaefolia</name>
    <dbReference type="NCBI Taxonomy" id="1490495"/>
    <lineage>
        <taxon>Eukaryota</taxon>
        <taxon>Sar</taxon>
        <taxon>Stramenopiles</taxon>
        <taxon>Oomycota</taxon>
        <taxon>Peronosporomycetes</taxon>
        <taxon>Peronosporales</taxon>
        <taxon>Peronosporaceae</taxon>
        <taxon>Phytophthora</taxon>
    </lineage>
</organism>
<evidence type="ECO:0000256" key="2">
    <source>
        <dbReference type="ARBA" id="ARBA00009520"/>
    </source>
</evidence>
<protein>
    <submittedName>
        <fullName evidence="5">Unnamed protein product</fullName>
    </submittedName>
</protein>
<evidence type="ECO:0000256" key="3">
    <source>
        <dbReference type="ARBA" id="ARBA00022525"/>
    </source>
</evidence>
<dbReference type="GO" id="GO:0005576">
    <property type="term" value="C:extracellular region"/>
    <property type="evidence" value="ECO:0007669"/>
    <property type="project" value="UniProtKB-SubCell"/>
</dbReference>
<dbReference type="InterPro" id="IPR008701">
    <property type="entry name" value="NPP1"/>
</dbReference>